<protein>
    <submittedName>
        <fullName evidence="1">Uncharacterized protein</fullName>
    </submittedName>
</protein>
<reference evidence="1 2" key="1">
    <citation type="submission" date="2024-02" db="EMBL/GenBank/DDBJ databases">
        <title>Lysinimicrobium sediminis NBRC 112286.</title>
        <authorList>
            <person name="Ichikawa N."/>
            <person name="Katano-Makiyama Y."/>
            <person name="Hidaka K."/>
        </authorList>
    </citation>
    <scope>NUCLEOTIDE SEQUENCE [LARGE SCALE GENOMIC DNA]</scope>
    <source>
        <strain evidence="1 2">NBRC 112286</strain>
    </source>
</reference>
<dbReference type="Proteomes" id="UP001426770">
    <property type="component" value="Unassembled WGS sequence"/>
</dbReference>
<evidence type="ECO:0000313" key="2">
    <source>
        <dbReference type="Proteomes" id="UP001426770"/>
    </source>
</evidence>
<sequence length="111" mass="12373">MGHLLDPEHAPTPFTAEQIREATPDGWTVQTRTHRDGVIERDVTVFRDPDDHEVTLDTPMGPLECLRYGVVGEGSAATFWFALAHPGMPVRYEAGPADAREVTEVVEYRRG</sequence>
<evidence type="ECO:0000313" key="1">
    <source>
        <dbReference type="EMBL" id="GAA5518615.1"/>
    </source>
</evidence>
<gene>
    <name evidence="1" type="ORF">Lsed01_01045</name>
</gene>
<organism evidence="1 2">
    <name type="scientific">Demequina sediminis</name>
    <dbReference type="NCBI Taxonomy" id="1930058"/>
    <lineage>
        <taxon>Bacteria</taxon>
        <taxon>Bacillati</taxon>
        <taxon>Actinomycetota</taxon>
        <taxon>Actinomycetes</taxon>
        <taxon>Micrococcales</taxon>
        <taxon>Demequinaceae</taxon>
        <taxon>Demequina</taxon>
    </lineage>
</organism>
<dbReference type="EMBL" id="BAABRR010000004">
    <property type="protein sequence ID" value="GAA5518615.1"/>
    <property type="molecule type" value="Genomic_DNA"/>
</dbReference>
<name>A0ABP9WFQ4_9MICO</name>
<accession>A0ABP9WFQ4</accession>
<comment type="caution">
    <text evidence="1">The sequence shown here is derived from an EMBL/GenBank/DDBJ whole genome shotgun (WGS) entry which is preliminary data.</text>
</comment>
<keyword evidence="2" id="KW-1185">Reference proteome</keyword>
<proteinExistence type="predicted"/>